<reference evidence="3" key="1">
    <citation type="journal article" date="2022" name="bioRxiv">
        <title>Genomics of Preaxostyla Flagellates Illuminates Evolutionary Transitions and the Path Towards Mitochondrial Loss.</title>
        <authorList>
            <person name="Novak L.V.F."/>
            <person name="Treitli S.C."/>
            <person name="Pyrih J."/>
            <person name="Halakuc P."/>
            <person name="Pipaliya S.V."/>
            <person name="Vacek V."/>
            <person name="Brzon O."/>
            <person name="Soukal P."/>
            <person name="Eme L."/>
            <person name="Dacks J.B."/>
            <person name="Karnkowska A."/>
            <person name="Elias M."/>
            <person name="Hampl V."/>
        </authorList>
    </citation>
    <scope>NUCLEOTIDE SEQUENCE</scope>
    <source>
        <strain evidence="3">RCP-MX</strain>
    </source>
</reference>
<protein>
    <submittedName>
        <fullName evidence="3">Uncharacterized protein</fullName>
    </submittedName>
</protein>
<feature type="transmembrane region" description="Helical" evidence="2">
    <location>
        <begin position="274"/>
        <end position="293"/>
    </location>
</feature>
<evidence type="ECO:0000256" key="2">
    <source>
        <dbReference type="SAM" id="Phobius"/>
    </source>
</evidence>
<evidence type="ECO:0000313" key="3">
    <source>
        <dbReference type="EMBL" id="KAJ4457560.1"/>
    </source>
</evidence>
<proteinExistence type="predicted"/>
<dbReference type="Proteomes" id="UP001141327">
    <property type="component" value="Unassembled WGS sequence"/>
</dbReference>
<feature type="transmembrane region" description="Helical" evidence="2">
    <location>
        <begin position="215"/>
        <end position="234"/>
    </location>
</feature>
<feature type="transmembrane region" description="Helical" evidence="2">
    <location>
        <begin position="359"/>
        <end position="379"/>
    </location>
</feature>
<feature type="region of interest" description="Disordered" evidence="1">
    <location>
        <begin position="144"/>
        <end position="182"/>
    </location>
</feature>
<feature type="transmembrane region" description="Helical" evidence="2">
    <location>
        <begin position="57"/>
        <end position="77"/>
    </location>
</feature>
<feature type="transmembrane region" description="Helical" evidence="2">
    <location>
        <begin position="89"/>
        <end position="113"/>
    </location>
</feature>
<gene>
    <name evidence="3" type="ORF">PAPYR_6916</name>
</gene>
<organism evidence="3 4">
    <name type="scientific">Paratrimastix pyriformis</name>
    <dbReference type="NCBI Taxonomy" id="342808"/>
    <lineage>
        <taxon>Eukaryota</taxon>
        <taxon>Metamonada</taxon>
        <taxon>Preaxostyla</taxon>
        <taxon>Paratrimastigidae</taxon>
        <taxon>Paratrimastix</taxon>
    </lineage>
</organism>
<sequence>MATEEKKELTPLSDEALMKLIQLSYKSYEDAKAAGDAMPAEDRMGYRDPKHPLNRNIFFILLLHILPGLVSLPVYYYCAQFAHRIGAPGSFAALLLTVLWVMPFEMGVLIWVGKRTTYELRWRPKFFMFVPYWPRLDDVDAPKQPHVDPPKFTTATPSEAARQARRRRPARSEDSSEPQEIAVAPAPVAAPKKAPLSPASQMMQYVRRLLHPQNGAFGGNFMWALSFLLFVSWFEDIYLHKWWPALYTDILAYWPWAPAAYHQEIFDKYTTSGLVIFLYFGLSLVIGISRAVVEETYFRGLLLPALKLHPRLTGKDGKRAYIVHNLIYCGSQLLVPQHFVTRVAGLWPVMKMVQQMEDMSLSLVVSLCLSVLGVVAEYLRLRSS</sequence>
<evidence type="ECO:0000313" key="4">
    <source>
        <dbReference type="Proteomes" id="UP001141327"/>
    </source>
</evidence>
<accession>A0ABQ8ULB2</accession>
<keyword evidence="4" id="KW-1185">Reference proteome</keyword>
<keyword evidence="2" id="KW-0472">Membrane</keyword>
<comment type="caution">
    <text evidence="3">The sequence shown here is derived from an EMBL/GenBank/DDBJ whole genome shotgun (WGS) entry which is preliminary data.</text>
</comment>
<evidence type="ECO:0000256" key="1">
    <source>
        <dbReference type="SAM" id="MobiDB-lite"/>
    </source>
</evidence>
<keyword evidence="2" id="KW-1133">Transmembrane helix</keyword>
<dbReference type="EMBL" id="JAPMOS010000044">
    <property type="protein sequence ID" value="KAJ4457560.1"/>
    <property type="molecule type" value="Genomic_DNA"/>
</dbReference>
<keyword evidence="2" id="KW-0812">Transmembrane</keyword>
<name>A0ABQ8ULB2_9EUKA</name>